<dbReference type="Gene3D" id="3.30.300.30">
    <property type="match status" value="1"/>
</dbReference>
<feature type="domain" description="AMP-binding enzyme C-terminal" evidence="2">
    <location>
        <begin position="412"/>
        <end position="493"/>
    </location>
</feature>
<dbReference type="Pfam" id="PF00501">
    <property type="entry name" value="AMP-binding"/>
    <property type="match status" value="2"/>
</dbReference>
<protein>
    <recommendedName>
        <fullName evidence="5">4-coumarate--CoA ligase</fullName>
    </recommendedName>
</protein>
<dbReference type="Gene3D" id="3.40.50.980">
    <property type="match status" value="2"/>
</dbReference>
<evidence type="ECO:0000313" key="3">
    <source>
        <dbReference type="EMBL" id="KAF9024465.1"/>
    </source>
</evidence>
<evidence type="ECO:0008006" key="5">
    <source>
        <dbReference type="Google" id="ProtNLM"/>
    </source>
</evidence>
<name>A0A9P5TUP4_9AGAR</name>
<dbReference type="InterPro" id="IPR042099">
    <property type="entry name" value="ANL_N_sf"/>
</dbReference>
<proteinExistence type="predicted"/>
<evidence type="ECO:0000259" key="2">
    <source>
        <dbReference type="Pfam" id="PF13193"/>
    </source>
</evidence>
<dbReference type="Gene3D" id="3.40.50.12780">
    <property type="entry name" value="N-terminal domain of ligase-like"/>
    <property type="match status" value="1"/>
</dbReference>
<dbReference type="EMBL" id="JADNRY010000911">
    <property type="protein sequence ID" value="KAF9024465.1"/>
    <property type="molecule type" value="Genomic_DNA"/>
</dbReference>
<dbReference type="GO" id="GO:0016405">
    <property type="term" value="F:CoA-ligase activity"/>
    <property type="evidence" value="ECO:0007669"/>
    <property type="project" value="TreeGrafter"/>
</dbReference>
<dbReference type="SUPFAM" id="SSF56801">
    <property type="entry name" value="Acetyl-CoA synthetase-like"/>
    <property type="match status" value="1"/>
</dbReference>
<comment type="caution">
    <text evidence="3">The sequence shown here is derived from an EMBL/GenBank/DDBJ whole genome shotgun (WGS) entry which is preliminary data.</text>
</comment>
<dbReference type="InterPro" id="IPR000873">
    <property type="entry name" value="AMP-dep_synth/lig_dom"/>
</dbReference>
<dbReference type="Pfam" id="PF13193">
    <property type="entry name" value="AMP-binding_C"/>
    <property type="match status" value="1"/>
</dbReference>
<accession>A0A9P5TUP4</accession>
<dbReference type="InterPro" id="IPR025110">
    <property type="entry name" value="AMP-bd_C"/>
</dbReference>
<evidence type="ECO:0000313" key="4">
    <source>
        <dbReference type="Proteomes" id="UP000772434"/>
    </source>
</evidence>
<reference evidence="3" key="1">
    <citation type="submission" date="2020-11" db="EMBL/GenBank/DDBJ databases">
        <authorList>
            <consortium name="DOE Joint Genome Institute"/>
            <person name="Ahrendt S."/>
            <person name="Riley R."/>
            <person name="Andreopoulos W."/>
            <person name="Labutti K."/>
            <person name="Pangilinan J."/>
            <person name="Ruiz-Duenas F.J."/>
            <person name="Barrasa J.M."/>
            <person name="Sanchez-Garcia M."/>
            <person name="Camarero S."/>
            <person name="Miyauchi S."/>
            <person name="Serrano A."/>
            <person name="Linde D."/>
            <person name="Babiker R."/>
            <person name="Drula E."/>
            <person name="Ayuso-Fernandez I."/>
            <person name="Pacheco R."/>
            <person name="Padilla G."/>
            <person name="Ferreira P."/>
            <person name="Barriuso J."/>
            <person name="Kellner H."/>
            <person name="Castanera R."/>
            <person name="Alfaro M."/>
            <person name="Ramirez L."/>
            <person name="Pisabarro A.G."/>
            <person name="Kuo A."/>
            <person name="Tritt A."/>
            <person name="Lipzen A."/>
            <person name="He G."/>
            <person name="Yan M."/>
            <person name="Ng V."/>
            <person name="Cullen D."/>
            <person name="Martin F."/>
            <person name="Rosso M.-N."/>
            <person name="Henrissat B."/>
            <person name="Hibbett D."/>
            <person name="Martinez A.T."/>
            <person name="Grigoriev I.V."/>
        </authorList>
    </citation>
    <scope>NUCLEOTIDE SEQUENCE</scope>
    <source>
        <strain evidence="3">AH 40177</strain>
    </source>
</reference>
<organism evidence="3 4">
    <name type="scientific">Rhodocollybia butyracea</name>
    <dbReference type="NCBI Taxonomy" id="206335"/>
    <lineage>
        <taxon>Eukaryota</taxon>
        <taxon>Fungi</taxon>
        <taxon>Dikarya</taxon>
        <taxon>Basidiomycota</taxon>
        <taxon>Agaricomycotina</taxon>
        <taxon>Agaricomycetes</taxon>
        <taxon>Agaricomycetidae</taxon>
        <taxon>Agaricales</taxon>
        <taxon>Marasmiineae</taxon>
        <taxon>Omphalotaceae</taxon>
        <taxon>Rhodocollybia</taxon>
    </lineage>
</organism>
<dbReference type="OrthoDB" id="6509636at2759"/>
<feature type="domain" description="AMP-dependent synthetase/ligase" evidence="1">
    <location>
        <begin position="255"/>
        <end position="374"/>
    </location>
</feature>
<gene>
    <name evidence="3" type="ORF">BDP27DRAFT_1387428</name>
</gene>
<keyword evidence="4" id="KW-1185">Reference proteome</keyword>
<sequence length="509" mass="55882">MEFHSLTGPTPSIPDNLSVPQFLLHHKHSIRPSRSQGTPWFIDGASGRKIQEQEVILRTACLASGLQSAYRLVLIFSPNHMDYPICIWAVHRLLGIVSLANPTFTQSELVHQLRQTRPALIILNAQTVDTVKAAAHEVGLSLNRLVVLDNTAAVTNVVSIDDLIRIGMARPIFEGRSLCAGEGKQKLAFLSPSSGTTGVPKLVAISHYAAIANCLQIAAHNKVGKNYTSWEKQRYRPGDVCIAVLPFYLPKFQLEPFLESIDRYQVTHLMLVPPQVLLLCKIRMVLCAGSSLTAELAEQLYKLLPMAQIGQAYGATEATGVVSIWPVGQHHGISGGELIPGIVARLIKKDGSLAGYNEPGELHVKTPSAALGYYGNVKAWIHTGDLVQLNETHEVIFIERVKVRGFQVSPAELEGCILDHPWIADAGVVSIPDDYSGEVPLAFVVPVPNIMNEINTFQLKESVMKHVAARKAPFKHLARVEIIGDIPRNPSGKLLRRVLRARLPMYSKL</sequence>
<dbReference type="InterPro" id="IPR020845">
    <property type="entry name" value="AMP-binding_CS"/>
</dbReference>
<evidence type="ECO:0000259" key="1">
    <source>
        <dbReference type="Pfam" id="PF00501"/>
    </source>
</evidence>
<dbReference type="PROSITE" id="PS00455">
    <property type="entry name" value="AMP_BINDING"/>
    <property type="match status" value="1"/>
</dbReference>
<dbReference type="InterPro" id="IPR045851">
    <property type="entry name" value="AMP-bd_C_sf"/>
</dbReference>
<dbReference type="Proteomes" id="UP000772434">
    <property type="component" value="Unassembled WGS sequence"/>
</dbReference>
<dbReference type="AlphaFoldDB" id="A0A9P5TUP4"/>
<feature type="domain" description="AMP-dependent synthetase/ligase" evidence="1">
    <location>
        <begin position="53"/>
        <end position="248"/>
    </location>
</feature>
<dbReference type="PANTHER" id="PTHR24096:SF422">
    <property type="entry name" value="BCDNA.GH02901"/>
    <property type="match status" value="1"/>
</dbReference>
<dbReference type="PANTHER" id="PTHR24096">
    <property type="entry name" value="LONG-CHAIN-FATTY-ACID--COA LIGASE"/>
    <property type="match status" value="1"/>
</dbReference>